<dbReference type="AlphaFoldDB" id="A0AAV5M325"/>
<organism evidence="1 2">
    <name type="scientific">Rubroshorea leprosula</name>
    <dbReference type="NCBI Taxonomy" id="152421"/>
    <lineage>
        <taxon>Eukaryota</taxon>
        <taxon>Viridiplantae</taxon>
        <taxon>Streptophyta</taxon>
        <taxon>Embryophyta</taxon>
        <taxon>Tracheophyta</taxon>
        <taxon>Spermatophyta</taxon>
        <taxon>Magnoliopsida</taxon>
        <taxon>eudicotyledons</taxon>
        <taxon>Gunneridae</taxon>
        <taxon>Pentapetalae</taxon>
        <taxon>rosids</taxon>
        <taxon>malvids</taxon>
        <taxon>Malvales</taxon>
        <taxon>Dipterocarpaceae</taxon>
        <taxon>Rubroshorea</taxon>
    </lineage>
</organism>
<sequence length="47" mass="5771">MQALEEVEELRTKRADKQSMLLWMLFIKIEHLCLNHCQTLHLWHHCL</sequence>
<reference evidence="1 2" key="1">
    <citation type="journal article" date="2021" name="Commun. Biol.">
        <title>The genome of Shorea leprosula (Dipterocarpaceae) highlights the ecological relevance of drought in aseasonal tropical rainforests.</title>
        <authorList>
            <person name="Ng K.K.S."/>
            <person name="Kobayashi M.J."/>
            <person name="Fawcett J.A."/>
            <person name="Hatakeyama M."/>
            <person name="Paape T."/>
            <person name="Ng C.H."/>
            <person name="Ang C.C."/>
            <person name="Tnah L.H."/>
            <person name="Lee C.T."/>
            <person name="Nishiyama T."/>
            <person name="Sese J."/>
            <person name="O'Brien M.J."/>
            <person name="Copetti D."/>
            <person name="Mohd Noor M.I."/>
            <person name="Ong R.C."/>
            <person name="Putra M."/>
            <person name="Sireger I.Z."/>
            <person name="Indrioko S."/>
            <person name="Kosugi Y."/>
            <person name="Izuno A."/>
            <person name="Isagi Y."/>
            <person name="Lee S.L."/>
            <person name="Shimizu K.K."/>
        </authorList>
    </citation>
    <scope>NUCLEOTIDE SEQUENCE [LARGE SCALE GENOMIC DNA]</scope>
    <source>
        <strain evidence="1">214</strain>
    </source>
</reference>
<proteinExistence type="predicted"/>
<gene>
    <name evidence="1" type="ORF">SLEP1_g51400</name>
</gene>
<accession>A0AAV5M325</accession>
<dbReference type="EMBL" id="BPVZ01000178">
    <property type="protein sequence ID" value="GKV44198.1"/>
    <property type="molecule type" value="Genomic_DNA"/>
</dbReference>
<name>A0AAV5M325_9ROSI</name>
<keyword evidence="2" id="KW-1185">Reference proteome</keyword>
<dbReference type="Proteomes" id="UP001054252">
    <property type="component" value="Unassembled WGS sequence"/>
</dbReference>
<protein>
    <submittedName>
        <fullName evidence="1">Uncharacterized protein</fullName>
    </submittedName>
</protein>
<evidence type="ECO:0000313" key="1">
    <source>
        <dbReference type="EMBL" id="GKV44198.1"/>
    </source>
</evidence>
<evidence type="ECO:0000313" key="2">
    <source>
        <dbReference type="Proteomes" id="UP001054252"/>
    </source>
</evidence>
<comment type="caution">
    <text evidence="1">The sequence shown here is derived from an EMBL/GenBank/DDBJ whole genome shotgun (WGS) entry which is preliminary data.</text>
</comment>